<organism evidence="1 2">
    <name type="scientific">Avena sativa</name>
    <name type="common">Oat</name>
    <dbReference type="NCBI Taxonomy" id="4498"/>
    <lineage>
        <taxon>Eukaryota</taxon>
        <taxon>Viridiplantae</taxon>
        <taxon>Streptophyta</taxon>
        <taxon>Embryophyta</taxon>
        <taxon>Tracheophyta</taxon>
        <taxon>Spermatophyta</taxon>
        <taxon>Magnoliopsida</taxon>
        <taxon>Liliopsida</taxon>
        <taxon>Poales</taxon>
        <taxon>Poaceae</taxon>
        <taxon>BOP clade</taxon>
        <taxon>Pooideae</taxon>
        <taxon>Poodae</taxon>
        <taxon>Poeae</taxon>
        <taxon>Poeae Chloroplast Group 1 (Aveneae type)</taxon>
        <taxon>Aveninae</taxon>
        <taxon>Avena</taxon>
    </lineage>
</organism>
<keyword evidence="2" id="KW-1185">Reference proteome</keyword>
<evidence type="ECO:0000313" key="2">
    <source>
        <dbReference type="Proteomes" id="UP001732700"/>
    </source>
</evidence>
<reference evidence="1" key="2">
    <citation type="submission" date="2025-09" db="UniProtKB">
        <authorList>
            <consortium name="EnsemblPlants"/>
        </authorList>
    </citation>
    <scope>IDENTIFICATION</scope>
</reference>
<sequence>METPSSTRRITRSLAAATASAQKTAAAADLSCRSKKSAGAGDAPPRTALYDITNDSPIVGLAAGGLGTPQASNAGAKNRAGPRCTPGSGEALLRGQVKTLLQKVDEEGAAAIRPLRIHGLLGVARSPAQLLAPTPANTPQLWPSSAASLLPDGLSVMPCVLEEEELIPKLQVIADPPPNRALVFDDSPEKSDLSTDGSLASSTLTFHGSSGDRSADEDSSSVWSMQVNVSSEKGDEELGLDTVGELEEEYNTEEELEEGYYTEEEEEGDWEEEDDDECFDELCEGMSKMSVFDGEEEKKKKKVGLLAFEGRHTRFVYNSDDEIVERKEVENAAAEHDALLRGLPVPEGKHLLFQDDDDDEE</sequence>
<accession>A0ACD5U3H9</accession>
<protein>
    <submittedName>
        <fullName evidence="1">Uncharacterized protein</fullName>
    </submittedName>
</protein>
<reference evidence="1" key="1">
    <citation type="submission" date="2021-05" db="EMBL/GenBank/DDBJ databases">
        <authorList>
            <person name="Scholz U."/>
            <person name="Mascher M."/>
            <person name="Fiebig A."/>
        </authorList>
    </citation>
    <scope>NUCLEOTIDE SEQUENCE [LARGE SCALE GENOMIC DNA]</scope>
</reference>
<proteinExistence type="predicted"/>
<dbReference type="EnsemblPlants" id="AVESA.00010b.r2.1DG0174320.1">
    <property type="protein sequence ID" value="AVESA.00010b.r2.1DG0174320.1.CDS"/>
    <property type="gene ID" value="AVESA.00010b.r2.1DG0174320"/>
</dbReference>
<dbReference type="Proteomes" id="UP001732700">
    <property type="component" value="Chromosome 1D"/>
</dbReference>
<name>A0ACD5U3H9_AVESA</name>
<evidence type="ECO:0000313" key="1">
    <source>
        <dbReference type="EnsemblPlants" id="AVESA.00010b.r2.1DG0174320.1.CDS"/>
    </source>
</evidence>